<protein>
    <recommendedName>
        <fullName evidence="4">Reverse transcriptase domain-containing protein</fullName>
    </recommendedName>
</protein>
<dbReference type="EMBL" id="SNRW01035716">
    <property type="protein sequence ID" value="KAA6354787.1"/>
    <property type="molecule type" value="Genomic_DNA"/>
</dbReference>
<dbReference type="AlphaFoldDB" id="A0A5J4T9B8"/>
<evidence type="ECO:0008006" key="4">
    <source>
        <dbReference type="Google" id="ProtNLM"/>
    </source>
</evidence>
<proteinExistence type="predicted"/>
<feature type="transmembrane region" description="Helical" evidence="1">
    <location>
        <begin position="17"/>
        <end position="39"/>
    </location>
</feature>
<dbReference type="Proteomes" id="UP000324800">
    <property type="component" value="Unassembled WGS sequence"/>
</dbReference>
<evidence type="ECO:0000313" key="3">
    <source>
        <dbReference type="Proteomes" id="UP000324800"/>
    </source>
</evidence>
<keyword evidence="1" id="KW-0472">Membrane</keyword>
<gene>
    <name evidence="2" type="ORF">EZS28_049687</name>
</gene>
<keyword evidence="1" id="KW-1133">Transmembrane helix</keyword>
<evidence type="ECO:0000313" key="2">
    <source>
        <dbReference type="EMBL" id="KAA6354787.1"/>
    </source>
</evidence>
<comment type="caution">
    <text evidence="2">The sequence shown here is derived from an EMBL/GenBank/DDBJ whole genome shotgun (WGS) entry which is preliminary data.</text>
</comment>
<sequence length="72" mass="8493">MHSKLCYSLFFVQSYSIYVNIVLASLIFHKVLLPVIRIIREHLGIRVKAYCDDIIFLDKNIEELMNKQPLIL</sequence>
<reference evidence="2 3" key="1">
    <citation type="submission" date="2019-03" db="EMBL/GenBank/DDBJ databases">
        <title>Single cell metagenomics reveals metabolic interactions within the superorganism composed of flagellate Streblomastix strix and complex community of Bacteroidetes bacteria on its surface.</title>
        <authorList>
            <person name="Treitli S.C."/>
            <person name="Kolisko M."/>
            <person name="Husnik F."/>
            <person name="Keeling P."/>
            <person name="Hampl V."/>
        </authorList>
    </citation>
    <scope>NUCLEOTIDE SEQUENCE [LARGE SCALE GENOMIC DNA]</scope>
    <source>
        <strain evidence="2">ST1C</strain>
    </source>
</reference>
<accession>A0A5J4T9B8</accession>
<name>A0A5J4T9B8_9EUKA</name>
<evidence type="ECO:0000256" key="1">
    <source>
        <dbReference type="SAM" id="Phobius"/>
    </source>
</evidence>
<keyword evidence="1" id="KW-0812">Transmembrane</keyword>
<organism evidence="2 3">
    <name type="scientific">Streblomastix strix</name>
    <dbReference type="NCBI Taxonomy" id="222440"/>
    <lineage>
        <taxon>Eukaryota</taxon>
        <taxon>Metamonada</taxon>
        <taxon>Preaxostyla</taxon>
        <taxon>Oxymonadida</taxon>
        <taxon>Streblomastigidae</taxon>
        <taxon>Streblomastix</taxon>
    </lineage>
</organism>